<dbReference type="PANTHER" id="PTHR42899">
    <property type="entry name" value="SPERMATOGENESIS-ASSOCIATED PROTEIN 20"/>
    <property type="match status" value="1"/>
</dbReference>
<evidence type="ECO:0000256" key="1">
    <source>
        <dbReference type="SAM" id="MobiDB-lite"/>
    </source>
</evidence>
<dbReference type="SUPFAM" id="SSF52833">
    <property type="entry name" value="Thioredoxin-like"/>
    <property type="match status" value="1"/>
</dbReference>
<feature type="non-terminal residue" evidence="3">
    <location>
        <position position="379"/>
    </location>
</feature>
<evidence type="ECO:0000259" key="2">
    <source>
        <dbReference type="Pfam" id="PF03190"/>
    </source>
</evidence>
<sequence>MPIHESKSQASAVEGSTRKSNAQQPAFTNRLSREMSPYLLQHAHNPVAWWPWGEEAFAEARRRDVPIFLSIGYSTCYWCHVMERESFEHAEIAALLNECFVCIKVDREERPEVDNLYMAATQVSTGRGGWPMSLFLEPEQLRPFYCGMYFPAEAKPGMQGPTFPQLLEGMAGAWAEQREGVVQQAAQIAEAVREHLAGGAGAAGAPVPVGSRDVERAVERLLAGFDQVHGGFGAAPKFPQTVYAEFLLDAREQVSEPTTREAIDRVVRASLDAMAIGGIRDHVGGGFHRYATDAAWTVPHFEKMLYDQALLARLFVRAAAVYDDAEYKRVVREILEFVLREMTSTAGGFFSAQDAEVDGREGLNYLWTPTQIAEVLDPG</sequence>
<dbReference type="EMBL" id="UOGK01000543">
    <property type="protein sequence ID" value="VAX41454.1"/>
    <property type="molecule type" value="Genomic_DNA"/>
</dbReference>
<proteinExistence type="predicted"/>
<organism evidence="3">
    <name type="scientific">hydrothermal vent metagenome</name>
    <dbReference type="NCBI Taxonomy" id="652676"/>
    <lineage>
        <taxon>unclassified sequences</taxon>
        <taxon>metagenomes</taxon>
        <taxon>ecological metagenomes</taxon>
    </lineage>
</organism>
<dbReference type="Pfam" id="PF03190">
    <property type="entry name" value="Thioredox_DsbH"/>
    <property type="match status" value="1"/>
</dbReference>
<dbReference type="CDD" id="cd02955">
    <property type="entry name" value="SSP411"/>
    <property type="match status" value="1"/>
</dbReference>
<dbReference type="SUPFAM" id="SSF48208">
    <property type="entry name" value="Six-hairpin glycosidases"/>
    <property type="match status" value="1"/>
</dbReference>
<dbReference type="Gene3D" id="3.40.30.10">
    <property type="entry name" value="Glutaredoxin"/>
    <property type="match status" value="1"/>
</dbReference>
<dbReference type="InterPro" id="IPR004879">
    <property type="entry name" value="Ssp411-like_TRX"/>
</dbReference>
<dbReference type="PANTHER" id="PTHR42899:SF1">
    <property type="entry name" value="SPERMATOGENESIS-ASSOCIATED PROTEIN 20"/>
    <property type="match status" value="1"/>
</dbReference>
<dbReference type="AlphaFoldDB" id="A0A3B1DYD6"/>
<gene>
    <name evidence="3" type="ORF">MNBD_PLANCTO03-2402</name>
</gene>
<dbReference type="InterPro" id="IPR008928">
    <property type="entry name" value="6-hairpin_glycosidase_sf"/>
</dbReference>
<name>A0A3B1DYD6_9ZZZZ</name>
<evidence type="ECO:0000313" key="3">
    <source>
        <dbReference type="EMBL" id="VAX41454.1"/>
    </source>
</evidence>
<protein>
    <submittedName>
        <fullName evidence="3">Uncharacterized protein YyaL</fullName>
    </submittedName>
</protein>
<feature type="domain" description="Spermatogenesis-associated protein 20-like TRX" evidence="2">
    <location>
        <begin position="28"/>
        <end position="192"/>
    </location>
</feature>
<feature type="region of interest" description="Disordered" evidence="1">
    <location>
        <begin position="1"/>
        <end position="25"/>
    </location>
</feature>
<accession>A0A3B1DYD6</accession>
<dbReference type="InterPro" id="IPR036249">
    <property type="entry name" value="Thioredoxin-like_sf"/>
</dbReference>
<reference evidence="3" key="1">
    <citation type="submission" date="2018-06" db="EMBL/GenBank/DDBJ databases">
        <authorList>
            <person name="Zhirakovskaya E."/>
        </authorList>
    </citation>
    <scope>NUCLEOTIDE SEQUENCE</scope>
</reference>
<dbReference type="InterPro" id="IPR024705">
    <property type="entry name" value="Ssp411"/>
</dbReference>
<dbReference type="GO" id="GO:0005975">
    <property type="term" value="P:carbohydrate metabolic process"/>
    <property type="evidence" value="ECO:0007669"/>
    <property type="project" value="InterPro"/>
</dbReference>